<keyword evidence="1" id="KW-0472">Membrane</keyword>
<keyword evidence="1" id="KW-1133">Transmembrane helix</keyword>
<feature type="transmembrane region" description="Helical" evidence="1">
    <location>
        <begin position="188"/>
        <end position="208"/>
    </location>
</feature>
<dbReference type="PANTHER" id="PTHR34980:SF2">
    <property type="entry name" value="INNER MEMBRANE PROTEIN YHAH-RELATED"/>
    <property type="match status" value="1"/>
</dbReference>
<dbReference type="Gene3D" id="2.40.50.140">
    <property type="entry name" value="Nucleic acid-binding proteins"/>
    <property type="match status" value="1"/>
</dbReference>
<feature type="transmembrane region" description="Helical" evidence="1">
    <location>
        <begin position="155"/>
        <end position="176"/>
    </location>
</feature>
<dbReference type="Pfam" id="PF05656">
    <property type="entry name" value="DUF805"/>
    <property type="match status" value="1"/>
</dbReference>
<feature type="transmembrane region" description="Helical" evidence="1">
    <location>
        <begin position="119"/>
        <end position="143"/>
    </location>
</feature>
<dbReference type="InterPro" id="IPR008523">
    <property type="entry name" value="DUF805"/>
</dbReference>
<accession>A0ABR6L4B0</accession>
<sequence>MRGDVLHYDETQGFGFIAGADGNRYTFAREDLRHMAAVNKGAQVEFQPSGGQAREVFAIQAPLAASSASAPVRAAAPQHFGRLAADGSSQPTGLWGYFRSGLTENYVNFRSRARRKEYWGFYLFWAISAVALSTVGFGIDGLIGNLDAGLEEPVAGFALPGLFVLATLLPGIAMTVRRIHDLGLSGWFCLLMLLPYVGGLITLVFSLLPSQKHDNKWGPVPAGVTVPPPYVPAA</sequence>
<protein>
    <submittedName>
        <fullName evidence="2">Uncharacterized membrane protein YhaH (DUF805 family)/cold shock CspA family protein</fullName>
    </submittedName>
</protein>
<name>A0ABR6L4B0_9HYPH</name>
<organism evidence="2 3">
    <name type="scientific">Aminobacter niigataensis</name>
    <dbReference type="NCBI Taxonomy" id="83265"/>
    <lineage>
        <taxon>Bacteria</taxon>
        <taxon>Pseudomonadati</taxon>
        <taxon>Pseudomonadota</taxon>
        <taxon>Alphaproteobacteria</taxon>
        <taxon>Hyphomicrobiales</taxon>
        <taxon>Phyllobacteriaceae</taxon>
        <taxon>Aminobacter</taxon>
    </lineage>
</organism>
<evidence type="ECO:0000313" key="3">
    <source>
        <dbReference type="Proteomes" id="UP000539538"/>
    </source>
</evidence>
<dbReference type="RefSeq" id="WP_183263367.1">
    <property type="nucleotide sequence ID" value="NZ_BAAAVZ010000010.1"/>
</dbReference>
<dbReference type="Proteomes" id="UP000539538">
    <property type="component" value="Unassembled WGS sequence"/>
</dbReference>
<evidence type="ECO:0000256" key="1">
    <source>
        <dbReference type="SAM" id="Phobius"/>
    </source>
</evidence>
<proteinExistence type="predicted"/>
<keyword evidence="1" id="KW-0812">Transmembrane</keyword>
<dbReference type="PANTHER" id="PTHR34980">
    <property type="entry name" value="INNER MEMBRANE PROTEIN-RELATED-RELATED"/>
    <property type="match status" value="1"/>
</dbReference>
<comment type="caution">
    <text evidence="2">The sequence shown here is derived from an EMBL/GenBank/DDBJ whole genome shotgun (WGS) entry which is preliminary data.</text>
</comment>
<reference evidence="2 3" key="1">
    <citation type="submission" date="2020-08" db="EMBL/GenBank/DDBJ databases">
        <title>Genomic Encyclopedia of Type Strains, Phase IV (KMG-IV): sequencing the most valuable type-strain genomes for metagenomic binning, comparative biology and taxonomic classification.</title>
        <authorList>
            <person name="Goeker M."/>
        </authorList>
    </citation>
    <scope>NUCLEOTIDE SEQUENCE [LARGE SCALE GENOMIC DNA]</scope>
    <source>
        <strain evidence="2 3">DSM 7050</strain>
    </source>
</reference>
<evidence type="ECO:0000313" key="2">
    <source>
        <dbReference type="EMBL" id="MBB4651580.1"/>
    </source>
</evidence>
<dbReference type="InterPro" id="IPR012340">
    <property type="entry name" value="NA-bd_OB-fold"/>
</dbReference>
<keyword evidence="3" id="KW-1185">Reference proteome</keyword>
<gene>
    <name evidence="2" type="ORF">GGQ99_003347</name>
</gene>
<dbReference type="EMBL" id="JACHOT010000004">
    <property type="protein sequence ID" value="MBB4651580.1"/>
    <property type="molecule type" value="Genomic_DNA"/>
</dbReference>